<dbReference type="Proteomes" id="UP000499080">
    <property type="component" value="Unassembled WGS sequence"/>
</dbReference>
<dbReference type="AlphaFoldDB" id="A0A4Y2PWT4"/>
<reference evidence="3 4" key="1">
    <citation type="journal article" date="2019" name="Sci. Rep.">
        <title>Orb-weaving spider Araneus ventricosus genome elucidates the spidroin gene catalogue.</title>
        <authorList>
            <person name="Kono N."/>
            <person name="Nakamura H."/>
            <person name="Ohtoshi R."/>
            <person name="Moran D.A.P."/>
            <person name="Shinohara A."/>
            <person name="Yoshida Y."/>
            <person name="Fujiwara M."/>
            <person name="Mori M."/>
            <person name="Tomita M."/>
            <person name="Arakawa K."/>
        </authorList>
    </citation>
    <scope>NUCLEOTIDE SEQUENCE [LARGE SCALE GENOMIC DNA]</scope>
</reference>
<evidence type="ECO:0000313" key="4">
    <source>
        <dbReference type="Proteomes" id="UP000499080"/>
    </source>
</evidence>
<feature type="region of interest" description="Disordered" evidence="1">
    <location>
        <begin position="28"/>
        <end position="75"/>
    </location>
</feature>
<dbReference type="SUPFAM" id="SSF56496">
    <property type="entry name" value="Fibrinogen C-terminal domain-like"/>
    <property type="match status" value="1"/>
</dbReference>
<evidence type="ECO:0000313" key="3">
    <source>
        <dbReference type="EMBL" id="GBN55689.1"/>
    </source>
</evidence>
<organism evidence="3 4">
    <name type="scientific">Araneus ventricosus</name>
    <name type="common">Orbweaver spider</name>
    <name type="synonym">Epeira ventricosa</name>
    <dbReference type="NCBI Taxonomy" id="182803"/>
    <lineage>
        <taxon>Eukaryota</taxon>
        <taxon>Metazoa</taxon>
        <taxon>Ecdysozoa</taxon>
        <taxon>Arthropoda</taxon>
        <taxon>Chelicerata</taxon>
        <taxon>Arachnida</taxon>
        <taxon>Araneae</taxon>
        <taxon>Araneomorphae</taxon>
        <taxon>Entelegynae</taxon>
        <taxon>Araneoidea</taxon>
        <taxon>Araneidae</taxon>
        <taxon>Araneus</taxon>
    </lineage>
</organism>
<dbReference type="Pfam" id="PF00147">
    <property type="entry name" value="Fibrinogen_C"/>
    <property type="match status" value="1"/>
</dbReference>
<dbReference type="InterPro" id="IPR002181">
    <property type="entry name" value="Fibrinogen_a/b/g_C_dom"/>
</dbReference>
<dbReference type="OrthoDB" id="9990035at2759"/>
<evidence type="ECO:0000259" key="2">
    <source>
        <dbReference type="Pfam" id="PF00147"/>
    </source>
</evidence>
<name>A0A4Y2PWT4_ARAVE</name>
<feature type="compositionally biased region" description="Polar residues" evidence="1">
    <location>
        <begin position="42"/>
        <end position="51"/>
    </location>
</feature>
<evidence type="ECO:0000256" key="1">
    <source>
        <dbReference type="SAM" id="MobiDB-lite"/>
    </source>
</evidence>
<keyword evidence="4" id="KW-1185">Reference proteome</keyword>
<dbReference type="InterPro" id="IPR014716">
    <property type="entry name" value="Fibrinogen_a/b/g_C_1"/>
</dbReference>
<comment type="caution">
    <text evidence="3">The sequence shown here is derived from an EMBL/GenBank/DDBJ whole genome shotgun (WGS) entry which is preliminary data.</text>
</comment>
<dbReference type="Gene3D" id="3.90.215.10">
    <property type="entry name" value="Gamma Fibrinogen, chain A, domain 1"/>
    <property type="match status" value="1"/>
</dbReference>
<dbReference type="InterPro" id="IPR036056">
    <property type="entry name" value="Fibrinogen-like_C"/>
</dbReference>
<proteinExistence type="predicted"/>
<accession>A0A4Y2PWT4</accession>
<gene>
    <name evidence="3" type="ORF">AVEN_265074_1</name>
</gene>
<dbReference type="EMBL" id="BGPR01012357">
    <property type="protein sequence ID" value="GBN55689.1"/>
    <property type="molecule type" value="Genomic_DNA"/>
</dbReference>
<sequence>MQGVFAFLLESEQWNKENLKLRERSFKDKGNSFPFSKPARTPNHSPNSKTPSYPRPLGDSLSTHSGAHFYTVDHPNQPKVSKPEWIRSGGWWLHHIMTTSLNGLNILSKDKVQTMEGITWLTFGGFQNSLASTEIKVRPKKFKLHGKEKALSDV</sequence>
<protein>
    <recommendedName>
        <fullName evidence="2">Fibrinogen C-terminal domain-containing protein</fullName>
    </recommendedName>
</protein>
<feature type="domain" description="Fibrinogen C-terminal" evidence="2">
    <location>
        <begin position="57"/>
        <end position="140"/>
    </location>
</feature>